<keyword evidence="6 8" id="KW-1133">Transmembrane helix</keyword>
<dbReference type="EMBL" id="CP113524">
    <property type="protein sequence ID" value="WAJ22130.1"/>
    <property type="molecule type" value="Genomic_DNA"/>
</dbReference>
<feature type="transmembrane region" description="Helical" evidence="8">
    <location>
        <begin position="78"/>
        <end position="100"/>
    </location>
</feature>
<evidence type="ECO:0000256" key="8">
    <source>
        <dbReference type="SAM" id="Phobius"/>
    </source>
</evidence>
<evidence type="ECO:0000256" key="2">
    <source>
        <dbReference type="ARBA" id="ARBA00007935"/>
    </source>
</evidence>
<proteinExistence type="inferred from homology"/>
<dbReference type="Pfam" id="PF01032">
    <property type="entry name" value="FecCD"/>
    <property type="match status" value="1"/>
</dbReference>
<comment type="subcellular location">
    <subcellularLocation>
        <location evidence="1">Cell membrane</location>
        <topology evidence="1">Multi-pass membrane protein</topology>
    </subcellularLocation>
</comment>
<keyword evidence="3" id="KW-0813">Transport</keyword>
<evidence type="ECO:0000313" key="9">
    <source>
        <dbReference type="EMBL" id="WAJ22130.1"/>
    </source>
</evidence>
<dbReference type="CDD" id="cd06550">
    <property type="entry name" value="TM_ABC_iron-siderophores_like"/>
    <property type="match status" value="1"/>
</dbReference>
<reference evidence="9" key="1">
    <citation type="submission" date="2022-11" db="EMBL/GenBank/DDBJ databases">
        <title>Lacrimispora xylanolytica sy1, complete genome.</title>
        <authorList>
            <person name="Choi S."/>
        </authorList>
    </citation>
    <scope>NUCLEOTIDE SEQUENCE</scope>
    <source>
        <strain evidence="9">Sy1</strain>
    </source>
</reference>
<feature type="transmembrane region" description="Helical" evidence="8">
    <location>
        <begin position="12"/>
        <end position="30"/>
    </location>
</feature>
<comment type="similarity">
    <text evidence="2">Belongs to the binding-protein-dependent transport system permease family. FecCD subfamily.</text>
</comment>
<name>A0ABY7A640_9FIRM</name>
<feature type="transmembrane region" description="Helical" evidence="8">
    <location>
        <begin position="210"/>
        <end position="231"/>
    </location>
</feature>
<feature type="transmembrane region" description="Helical" evidence="8">
    <location>
        <begin position="329"/>
        <end position="348"/>
    </location>
</feature>
<evidence type="ECO:0000256" key="7">
    <source>
        <dbReference type="ARBA" id="ARBA00023136"/>
    </source>
</evidence>
<evidence type="ECO:0000256" key="1">
    <source>
        <dbReference type="ARBA" id="ARBA00004651"/>
    </source>
</evidence>
<dbReference type="Gene3D" id="1.10.3470.10">
    <property type="entry name" value="ABC transporter involved in vitamin B12 uptake, BtuC"/>
    <property type="match status" value="1"/>
</dbReference>
<protein>
    <submittedName>
        <fullName evidence="9">Iron ABC transporter permease</fullName>
    </submittedName>
</protein>
<evidence type="ECO:0000313" key="10">
    <source>
        <dbReference type="Proteomes" id="UP001163115"/>
    </source>
</evidence>
<feature type="transmembrane region" description="Helical" evidence="8">
    <location>
        <begin position="261"/>
        <end position="288"/>
    </location>
</feature>
<evidence type="ECO:0000256" key="4">
    <source>
        <dbReference type="ARBA" id="ARBA00022475"/>
    </source>
</evidence>
<keyword evidence="7 8" id="KW-0472">Membrane</keyword>
<keyword evidence="10" id="KW-1185">Reference proteome</keyword>
<accession>A0ABY7A640</accession>
<dbReference type="PANTHER" id="PTHR30472:SF25">
    <property type="entry name" value="ABC TRANSPORTER PERMEASE PROTEIN MJ0876-RELATED"/>
    <property type="match status" value="1"/>
</dbReference>
<dbReference type="RefSeq" id="WP_268114138.1">
    <property type="nucleotide sequence ID" value="NZ_CP113524.1"/>
</dbReference>
<gene>
    <name evidence="9" type="ORF">OW255_11095</name>
</gene>
<evidence type="ECO:0000256" key="5">
    <source>
        <dbReference type="ARBA" id="ARBA00022692"/>
    </source>
</evidence>
<feature type="transmembrane region" description="Helical" evidence="8">
    <location>
        <begin position="300"/>
        <end position="317"/>
    </location>
</feature>
<dbReference type="SUPFAM" id="SSF81345">
    <property type="entry name" value="ABC transporter involved in vitamin B12 uptake, BtuC"/>
    <property type="match status" value="1"/>
</dbReference>
<keyword evidence="4" id="KW-1003">Cell membrane</keyword>
<feature type="transmembrane region" description="Helical" evidence="8">
    <location>
        <begin position="167"/>
        <end position="190"/>
    </location>
</feature>
<dbReference type="InterPro" id="IPR037294">
    <property type="entry name" value="ABC_BtuC-like"/>
</dbReference>
<dbReference type="InterPro" id="IPR000522">
    <property type="entry name" value="ABC_transptr_permease_BtuC"/>
</dbReference>
<keyword evidence="5 8" id="KW-0812">Transmembrane</keyword>
<dbReference type="PANTHER" id="PTHR30472">
    <property type="entry name" value="FERRIC ENTEROBACTIN TRANSPORT SYSTEM PERMEASE PROTEIN"/>
    <property type="match status" value="1"/>
</dbReference>
<sequence length="356" mass="37574">MRQENGKNLRGIILFPVLIAVLLLSLLFVISKGSTDISMSVVYGILNDQVLHGGRELKEGLWGRADYQIIWNIRLPRVLFGILCGAGLGLCGAVMQALVLNPIADPYILGISSGASSGAACALLLPIPFFGGQYQTTIMAMAGALISSALVYFMAKFAGGGKLHPVTLLLSGTAINAVMSAVTGFLIFIAKSSESIAAVYNWQMGSLAAAQWSTLTIPALGVFLGLIVCILQSGNLNLMMMGDEDAAALGLSVKHVRAGMFIVCSVIVASLVSVTGIIGFVGLVVPHVVRLMIRSSNNKLVIPLSALSGAIYLMWADSLARSAFRAAELPIGIITAFVGAPFFLFLMIRKHYGVRA</sequence>
<feature type="transmembrane region" description="Helical" evidence="8">
    <location>
        <begin position="136"/>
        <end position="155"/>
    </location>
</feature>
<evidence type="ECO:0000256" key="3">
    <source>
        <dbReference type="ARBA" id="ARBA00022448"/>
    </source>
</evidence>
<evidence type="ECO:0000256" key="6">
    <source>
        <dbReference type="ARBA" id="ARBA00022989"/>
    </source>
</evidence>
<dbReference type="Proteomes" id="UP001163115">
    <property type="component" value="Chromosome"/>
</dbReference>
<organism evidence="9 10">
    <name type="scientific">Lacrimispora xylanolytica</name>
    <dbReference type="NCBI Taxonomy" id="29375"/>
    <lineage>
        <taxon>Bacteria</taxon>
        <taxon>Bacillati</taxon>
        <taxon>Bacillota</taxon>
        <taxon>Clostridia</taxon>
        <taxon>Lachnospirales</taxon>
        <taxon>Lachnospiraceae</taxon>
        <taxon>Lacrimispora</taxon>
    </lineage>
</organism>
<feature type="transmembrane region" description="Helical" evidence="8">
    <location>
        <begin position="107"/>
        <end position="130"/>
    </location>
</feature>